<evidence type="ECO:0000313" key="2">
    <source>
        <dbReference type="EMBL" id="WCT79075.1"/>
    </source>
</evidence>
<proteinExistence type="predicted"/>
<evidence type="ECO:0000313" key="3">
    <source>
        <dbReference type="Proteomes" id="UP001218231"/>
    </source>
</evidence>
<keyword evidence="3" id="KW-1185">Reference proteome</keyword>
<dbReference type="SUPFAM" id="SSF103359">
    <property type="entry name" value="Suppressor of Fused, N-terminal domain"/>
    <property type="match status" value="1"/>
</dbReference>
<evidence type="ECO:0000259" key="1">
    <source>
        <dbReference type="Pfam" id="PF05076"/>
    </source>
</evidence>
<keyword evidence="2" id="KW-0614">Plasmid</keyword>
<geneLocation type="plasmid" evidence="2 3">
    <name>unnamed1</name>
</geneLocation>
<organism evidence="2 3">
    <name type="scientific">Novosphingobium humi</name>
    <dbReference type="NCBI Taxonomy" id="2282397"/>
    <lineage>
        <taxon>Bacteria</taxon>
        <taxon>Pseudomonadati</taxon>
        <taxon>Pseudomonadota</taxon>
        <taxon>Alphaproteobacteria</taxon>
        <taxon>Sphingomonadales</taxon>
        <taxon>Sphingomonadaceae</taxon>
        <taxon>Novosphingobium</taxon>
    </lineage>
</organism>
<sequence length="218" mass="24414">MGLEAVWKIREEETYPALFGPVSRGIFPLTQDLFTNQFNQTDIDPRWLFYGVFEFAPTTERPSWLYVTSGYSNPWDQDPAEYDPAGESGAGVEFTFSVSEQGDWAIQTLQRMLAFDLLLGAGRFPGGDRMSLHDRIPLRAPINGQPNCQVRNLMLVEREDGPQEFTLPSGEVILVGFTGITDAELTFAKEHGSPALIEKLRTASYHPVTDPNRNSLVL</sequence>
<dbReference type="Proteomes" id="UP001218231">
    <property type="component" value="Plasmid unnamed1"/>
</dbReference>
<feature type="domain" description="Suppressor of fused-like" evidence="1">
    <location>
        <begin position="52"/>
        <end position="213"/>
    </location>
</feature>
<accession>A0ABY7U391</accession>
<name>A0ABY7U391_9SPHN</name>
<protein>
    <submittedName>
        <fullName evidence="2">Suppressor of fused domain protein</fullName>
    </submittedName>
</protein>
<dbReference type="RefSeq" id="WP_273619368.1">
    <property type="nucleotide sequence ID" value="NZ_CP117418.1"/>
</dbReference>
<reference evidence="2 3" key="1">
    <citation type="submission" date="2023-02" db="EMBL/GenBank/DDBJ databases">
        <title>Genome sequence of Novosphingobium humi KACC 19094.</title>
        <authorList>
            <person name="Kim S."/>
            <person name="Heo J."/>
            <person name="Kwon S.-W."/>
        </authorList>
    </citation>
    <scope>NUCLEOTIDE SEQUENCE [LARGE SCALE GENOMIC DNA]</scope>
    <source>
        <strain evidence="2 3">KACC 19094</strain>
        <plasmid evidence="2 3">unnamed1</plasmid>
    </source>
</reference>
<dbReference type="InterPro" id="IPR020941">
    <property type="entry name" value="SUFU-like_domain"/>
</dbReference>
<gene>
    <name evidence="2" type="ORF">PQ457_18860</name>
</gene>
<dbReference type="EMBL" id="CP117418">
    <property type="protein sequence ID" value="WCT79075.1"/>
    <property type="molecule type" value="Genomic_DNA"/>
</dbReference>
<dbReference type="Pfam" id="PF05076">
    <property type="entry name" value="SUFU"/>
    <property type="match status" value="1"/>
</dbReference>
<dbReference type="InterPro" id="IPR037181">
    <property type="entry name" value="SUFU_N"/>
</dbReference>